<evidence type="ECO:0000256" key="2">
    <source>
        <dbReference type="SAM" id="SignalP"/>
    </source>
</evidence>
<feature type="signal peptide" evidence="2">
    <location>
        <begin position="1"/>
        <end position="17"/>
    </location>
</feature>
<dbReference type="Ensembl" id="ENSCSAVT00000009342.1">
    <property type="protein sequence ID" value="ENSCSAVP00000009225.1"/>
    <property type="gene ID" value="ENSCSAVG00000005439.1"/>
</dbReference>
<protein>
    <recommendedName>
        <fullName evidence="5">EGF-like domain-containing protein</fullName>
    </recommendedName>
</protein>
<dbReference type="InParanoid" id="H2YV65"/>
<dbReference type="AlphaFoldDB" id="H2YV65"/>
<keyword evidence="2" id="KW-0732">Signal</keyword>
<keyword evidence="1" id="KW-0812">Transmembrane</keyword>
<dbReference type="Proteomes" id="UP000007875">
    <property type="component" value="Unassembled WGS sequence"/>
</dbReference>
<keyword evidence="4" id="KW-1185">Reference proteome</keyword>
<dbReference type="SUPFAM" id="SSF57184">
    <property type="entry name" value="Growth factor receptor domain"/>
    <property type="match status" value="1"/>
</dbReference>
<evidence type="ECO:0000256" key="1">
    <source>
        <dbReference type="SAM" id="Phobius"/>
    </source>
</evidence>
<dbReference type="InterPro" id="IPR009030">
    <property type="entry name" value="Growth_fac_rcpt_cys_sf"/>
</dbReference>
<evidence type="ECO:0000313" key="4">
    <source>
        <dbReference type="Proteomes" id="UP000007875"/>
    </source>
</evidence>
<organism evidence="3 4">
    <name type="scientific">Ciona savignyi</name>
    <name type="common">Pacific transparent sea squirt</name>
    <dbReference type="NCBI Taxonomy" id="51511"/>
    <lineage>
        <taxon>Eukaryota</taxon>
        <taxon>Metazoa</taxon>
        <taxon>Chordata</taxon>
        <taxon>Tunicata</taxon>
        <taxon>Ascidiacea</taxon>
        <taxon>Phlebobranchia</taxon>
        <taxon>Cionidae</taxon>
        <taxon>Ciona</taxon>
    </lineage>
</organism>
<dbReference type="OMA" id="PNCEDIR"/>
<accession>H2YV65</accession>
<feature type="transmembrane region" description="Helical" evidence="1">
    <location>
        <begin position="112"/>
        <end position="136"/>
    </location>
</feature>
<reference evidence="4" key="1">
    <citation type="submission" date="2003-08" db="EMBL/GenBank/DDBJ databases">
        <authorList>
            <person name="Birren B."/>
            <person name="Nusbaum C."/>
            <person name="Abebe A."/>
            <person name="Abouelleil A."/>
            <person name="Adekoya E."/>
            <person name="Ait-zahra M."/>
            <person name="Allen N."/>
            <person name="Allen T."/>
            <person name="An P."/>
            <person name="Anderson M."/>
            <person name="Anderson S."/>
            <person name="Arachchi H."/>
            <person name="Armbruster J."/>
            <person name="Bachantsang P."/>
            <person name="Baldwin J."/>
            <person name="Barry A."/>
            <person name="Bayul T."/>
            <person name="Blitshsteyn B."/>
            <person name="Bloom T."/>
            <person name="Blye J."/>
            <person name="Boguslavskiy L."/>
            <person name="Borowsky M."/>
            <person name="Boukhgalter B."/>
            <person name="Brunache A."/>
            <person name="Butler J."/>
            <person name="Calixte N."/>
            <person name="Calvo S."/>
            <person name="Camarata J."/>
            <person name="Campo K."/>
            <person name="Chang J."/>
            <person name="Cheshatsang Y."/>
            <person name="Citroen M."/>
            <person name="Collymore A."/>
            <person name="Considine T."/>
            <person name="Cook A."/>
            <person name="Cooke P."/>
            <person name="Corum B."/>
            <person name="Cuomo C."/>
            <person name="David R."/>
            <person name="Dawoe T."/>
            <person name="Degray S."/>
            <person name="Dodge S."/>
            <person name="Dooley K."/>
            <person name="Dorje P."/>
            <person name="Dorjee K."/>
            <person name="Dorris L."/>
            <person name="Duffey N."/>
            <person name="Dupes A."/>
            <person name="Elkins T."/>
            <person name="Engels R."/>
            <person name="Erickson J."/>
            <person name="Farina A."/>
            <person name="Faro S."/>
            <person name="Ferreira P."/>
            <person name="Fischer H."/>
            <person name="Fitzgerald M."/>
            <person name="Foley K."/>
            <person name="Gage D."/>
            <person name="Galagan J."/>
            <person name="Gearin G."/>
            <person name="Gnerre S."/>
            <person name="Gnirke A."/>
            <person name="Goyette A."/>
            <person name="Graham J."/>
            <person name="Grandbois E."/>
            <person name="Gyaltsen K."/>
            <person name="Hafez N."/>
            <person name="Hagopian D."/>
            <person name="Hagos B."/>
            <person name="Hall J."/>
            <person name="Hatcher B."/>
            <person name="Heller A."/>
            <person name="Higgins H."/>
            <person name="Honan T."/>
            <person name="Horn A."/>
            <person name="Houde N."/>
            <person name="Hughes L."/>
            <person name="Hulme W."/>
            <person name="Husby E."/>
            <person name="Iliev I."/>
            <person name="Jaffe D."/>
            <person name="Jones C."/>
            <person name="Kamal M."/>
            <person name="Kamat A."/>
            <person name="Kamvysselis M."/>
            <person name="Karlsson E."/>
            <person name="Kells C."/>
            <person name="Kieu A."/>
            <person name="Kisner P."/>
            <person name="Kodira C."/>
            <person name="Kulbokas E."/>
            <person name="Labutti K."/>
            <person name="Lama D."/>
            <person name="Landers T."/>
            <person name="Leger J."/>
            <person name="Levine S."/>
            <person name="Lewis D."/>
            <person name="Lewis T."/>
            <person name="Lindblad-toh K."/>
            <person name="Liu X."/>
            <person name="Lokyitsang T."/>
            <person name="Lokyitsang Y."/>
            <person name="Lucien O."/>
            <person name="Lui A."/>
            <person name="Ma L.J."/>
            <person name="Mabbitt R."/>
            <person name="Macdonald J."/>
            <person name="Maclean C."/>
            <person name="Major J."/>
            <person name="Manning J."/>
            <person name="Marabella R."/>
            <person name="Maru K."/>
            <person name="Matthews C."/>
            <person name="Mauceli E."/>
            <person name="Mccarthy M."/>
            <person name="Mcdonough S."/>
            <person name="Mcghee T."/>
            <person name="Meldrim J."/>
            <person name="Meneus L."/>
            <person name="Mesirov J."/>
            <person name="Mihalev A."/>
            <person name="Mihova T."/>
            <person name="Mikkelsen T."/>
            <person name="Mlenga V."/>
            <person name="Moru K."/>
            <person name="Mozes J."/>
            <person name="Mulrain L."/>
            <person name="Munson G."/>
            <person name="Naylor J."/>
            <person name="Newes C."/>
            <person name="Nguyen C."/>
            <person name="Nguyen N."/>
            <person name="Nguyen T."/>
            <person name="Nicol R."/>
            <person name="Nielsen C."/>
            <person name="Nizzari M."/>
            <person name="Norbu C."/>
            <person name="Norbu N."/>
            <person name="O'donnell P."/>
            <person name="Okoawo O."/>
            <person name="O'leary S."/>
            <person name="Omotosho B."/>
            <person name="O'neill K."/>
            <person name="Osman S."/>
            <person name="Parker S."/>
            <person name="Perrin D."/>
            <person name="Phunkhang P."/>
            <person name="Piqani B."/>
            <person name="Purcell S."/>
            <person name="Rachupka T."/>
            <person name="Ramasamy U."/>
            <person name="Rameau R."/>
            <person name="Ray V."/>
            <person name="Raymond C."/>
            <person name="Retta R."/>
            <person name="Richardson S."/>
            <person name="Rise C."/>
            <person name="Rodriguez J."/>
            <person name="Rogers J."/>
            <person name="Rogov P."/>
            <person name="Rutman M."/>
            <person name="Schupbach R."/>
            <person name="Seaman C."/>
            <person name="Settipalli S."/>
            <person name="Sharpe T."/>
            <person name="Sheridan J."/>
            <person name="Sherpa N."/>
            <person name="Shi J."/>
            <person name="Smirnov S."/>
            <person name="Smith C."/>
            <person name="Sougnez C."/>
            <person name="Spencer B."/>
            <person name="Stalker J."/>
            <person name="Stange-thomann N."/>
            <person name="Stavropoulos S."/>
            <person name="Stetson K."/>
            <person name="Stone C."/>
            <person name="Stone S."/>
            <person name="Stubbs M."/>
            <person name="Talamas J."/>
            <person name="Tchuinga P."/>
            <person name="Tenzing P."/>
            <person name="Tesfaye S."/>
            <person name="Theodore J."/>
            <person name="Thoulutsang Y."/>
            <person name="Topham K."/>
            <person name="Towey S."/>
            <person name="Tsamla T."/>
            <person name="Tsomo N."/>
            <person name="Vallee D."/>
            <person name="Vassiliev H."/>
            <person name="Venkataraman V."/>
            <person name="Vinson J."/>
            <person name="Vo A."/>
            <person name="Wade C."/>
            <person name="Wang S."/>
            <person name="Wangchuk T."/>
            <person name="Wangdi T."/>
            <person name="Whittaker C."/>
            <person name="Wilkinson J."/>
            <person name="Wu Y."/>
            <person name="Wyman D."/>
            <person name="Yadav S."/>
            <person name="Yang S."/>
            <person name="Yang X."/>
            <person name="Yeager S."/>
            <person name="Yee E."/>
            <person name="Young G."/>
            <person name="Zainoun J."/>
            <person name="Zembeck L."/>
            <person name="Zimmer A."/>
            <person name="Zody M."/>
            <person name="Lander E."/>
        </authorList>
    </citation>
    <scope>NUCLEOTIDE SEQUENCE [LARGE SCALE GENOMIC DNA]</scope>
</reference>
<feature type="chain" id="PRO_5003578359" description="EGF-like domain-containing protein" evidence="2">
    <location>
        <begin position="18"/>
        <end position="146"/>
    </location>
</feature>
<reference evidence="3" key="2">
    <citation type="submission" date="2025-08" db="UniProtKB">
        <authorList>
            <consortium name="Ensembl"/>
        </authorList>
    </citation>
    <scope>IDENTIFICATION</scope>
</reference>
<evidence type="ECO:0008006" key="5">
    <source>
        <dbReference type="Google" id="ProtNLM"/>
    </source>
</evidence>
<evidence type="ECO:0000313" key="3">
    <source>
        <dbReference type="Ensembl" id="ENSCSAVP00000009225.1"/>
    </source>
</evidence>
<keyword evidence="1" id="KW-1133">Transmembrane helix</keyword>
<name>H2YV65_CIOSA</name>
<keyword evidence="1" id="KW-0472">Membrane</keyword>
<sequence>MQYVGLALLLSIGVVAAQNCTSGYWGADCMNVCGSCYVQPTMGDLADEFACDPVTGKCAKGCNEGYTGNNCDKAVCKQNCGPGMCVAPNYCANCGDISLVSPNCEDIRLRGLLGSLIAFIVIGISVGLCGAGSVWYKRRKDTTVSL</sequence>
<reference evidence="3" key="3">
    <citation type="submission" date="2025-09" db="UniProtKB">
        <authorList>
            <consortium name="Ensembl"/>
        </authorList>
    </citation>
    <scope>IDENTIFICATION</scope>
</reference>
<dbReference type="HOGENOM" id="CLU_1815138_0_0_1"/>
<dbReference type="GeneTree" id="ENSGT00940000171620"/>
<proteinExistence type="predicted"/>